<dbReference type="KEGG" id="alus:STSP2_00660"/>
<evidence type="ECO:0000256" key="11">
    <source>
        <dbReference type="RuleBase" id="RU000492"/>
    </source>
</evidence>
<dbReference type="InterPro" id="IPR001650">
    <property type="entry name" value="Helicase_C-like"/>
</dbReference>
<dbReference type="Pfam" id="PF00271">
    <property type="entry name" value="Helicase_C"/>
    <property type="match status" value="1"/>
</dbReference>
<sequence>MPFKKIGLCDELVQGILATGYTAPTEIQAEAIPVAIEGRDMIGCAQTGTGKTAAFVLPILNKIAKIGHTGGKPRVKALIVTPTRELAMQIDNSVKGYGRFVKMKSAAIFGGASMEKQVKALRRGVDVIAATPGRLIDHVGRGTVDLSGVEVLVLDEADRMLDMGFVNDIQKIIERMPKKRQTLLFSATMSKEVKKLTKTIQRSPKMIQIGEQHNPIDTITQHIYPVPAKQKMDLLRHMLERHQMYSVLIFSRTKRGADRICKNLKKAKVKAVAIHSDRTQRQRLQALDGFKRGKFQVMVATDIAARGINVEGISHVFNYDVPAYAEDYVHRIGRTGRAEATGDAITFVGYDEIPNLKKIERFIGRTFAADYYDDFEYETRISLNDGPKKSSGRKKGGSRGRGGNAKSGRGGGANRGGGRGRSKDGGAAKRGASGGGKAKSAGGAGRKRSESSESRGGKKNAAVKKAGRRDKGEGSKSDGGKVYFGGGKGKKKRRGGDDASAKSGGKKRNSKSKRKKRSGGKNESAGDGKTAAKRGGVVRRKKA</sequence>
<comment type="similarity">
    <text evidence="7 11">Belongs to the DEAD box helicase family.</text>
</comment>
<evidence type="ECO:0000313" key="17">
    <source>
        <dbReference type="Proteomes" id="UP000189674"/>
    </source>
</evidence>
<dbReference type="SMART" id="SM00490">
    <property type="entry name" value="HELICc"/>
    <property type="match status" value="1"/>
</dbReference>
<evidence type="ECO:0000256" key="2">
    <source>
        <dbReference type="ARBA" id="ARBA00022490"/>
    </source>
</evidence>
<dbReference type="SUPFAM" id="SSF52540">
    <property type="entry name" value="P-loop containing nucleoside triphosphate hydrolases"/>
    <property type="match status" value="1"/>
</dbReference>
<dbReference type="InterPro" id="IPR050079">
    <property type="entry name" value="DEAD_box_RNA_helicase"/>
</dbReference>
<dbReference type="PROSITE" id="PS00039">
    <property type="entry name" value="DEAD_ATP_HELICASE"/>
    <property type="match status" value="1"/>
</dbReference>
<dbReference type="GO" id="GO:0016887">
    <property type="term" value="F:ATP hydrolysis activity"/>
    <property type="evidence" value="ECO:0007669"/>
    <property type="project" value="RHEA"/>
</dbReference>
<dbReference type="Proteomes" id="UP000189674">
    <property type="component" value="Chromosome"/>
</dbReference>
<dbReference type="CDD" id="cd18787">
    <property type="entry name" value="SF2_C_DEAD"/>
    <property type="match status" value="1"/>
</dbReference>
<dbReference type="RefSeq" id="WP_146659783.1">
    <property type="nucleotide sequence ID" value="NZ_CP019791.1"/>
</dbReference>
<keyword evidence="3 11" id="KW-0547">Nucleotide-binding</keyword>
<evidence type="ECO:0000256" key="3">
    <source>
        <dbReference type="ARBA" id="ARBA00022741"/>
    </source>
</evidence>
<dbReference type="FunFam" id="3.40.50.300:FF:000108">
    <property type="entry name" value="ATP-dependent RNA helicase RhlE"/>
    <property type="match status" value="1"/>
</dbReference>
<dbReference type="Gene3D" id="3.40.50.300">
    <property type="entry name" value="P-loop containing nucleotide triphosphate hydrolases"/>
    <property type="match status" value="2"/>
</dbReference>
<dbReference type="InterPro" id="IPR000629">
    <property type="entry name" value="RNA-helicase_DEAD-box_CS"/>
</dbReference>
<dbReference type="InterPro" id="IPR044742">
    <property type="entry name" value="DEAD/DEAH_RhlB"/>
</dbReference>
<dbReference type="PROSITE" id="PS51194">
    <property type="entry name" value="HELICASE_CTER"/>
    <property type="match status" value="1"/>
</dbReference>
<feature type="domain" description="Helicase C-terminal" evidence="14">
    <location>
        <begin position="218"/>
        <end position="383"/>
    </location>
</feature>
<evidence type="ECO:0000259" key="14">
    <source>
        <dbReference type="PROSITE" id="PS51194"/>
    </source>
</evidence>
<dbReference type="InterPro" id="IPR014001">
    <property type="entry name" value="Helicase_ATP-bd"/>
</dbReference>
<accession>A0A1U9NHU5</accession>
<feature type="compositionally biased region" description="Basic residues" evidence="12">
    <location>
        <begin position="504"/>
        <end position="519"/>
    </location>
</feature>
<keyword evidence="5 11" id="KW-0347">Helicase</keyword>
<evidence type="ECO:0000256" key="1">
    <source>
        <dbReference type="ARBA" id="ARBA00012552"/>
    </source>
</evidence>
<dbReference type="GO" id="GO:0042255">
    <property type="term" value="P:ribosome assembly"/>
    <property type="evidence" value="ECO:0007669"/>
    <property type="project" value="UniProtKB-ARBA"/>
</dbReference>
<dbReference type="InterPro" id="IPR027417">
    <property type="entry name" value="P-loop_NTPase"/>
</dbReference>
<proteinExistence type="inferred from homology"/>
<gene>
    <name evidence="16" type="primary">rhlE</name>
    <name evidence="16" type="ORF">STSP2_00660</name>
</gene>
<protein>
    <recommendedName>
        <fullName evidence="9">DEAD-box ATP-dependent RNA helicase RhpA</fullName>
        <ecNumber evidence="1">3.6.4.13</ecNumber>
    </recommendedName>
</protein>
<dbReference type="GO" id="GO:0009266">
    <property type="term" value="P:response to temperature stimulus"/>
    <property type="evidence" value="ECO:0007669"/>
    <property type="project" value="UniProtKB-ARBA"/>
</dbReference>
<dbReference type="PANTHER" id="PTHR47959:SF13">
    <property type="entry name" value="ATP-DEPENDENT RNA HELICASE RHLE"/>
    <property type="match status" value="1"/>
</dbReference>
<keyword evidence="17" id="KW-1185">Reference proteome</keyword>
<dbReference type="EC" id="3.6.4.13" evidence="1"/>
<evidence type="ECO:0000256" key="12">
    <source>
        <dbReference type="SAM" id="MobiDB-lite"/>
    </source>
</evidence>
<dbReference type="PROSITE" id="PS51192">
    <property type="entry name" value="HELICASE_ATP_BIND_1"/>
    <property type="match status" value="1"/>
</dbReference>
<evidence type="ECO:0000256" key="8">
    <source>
        <dbReference type="ARBA" id="ARBA00047984"/>
    </source>
</evidence>
<dbReference type="PROSITE" id="PS51195">
    <property type="entry name" value="Q_MOTIF"/>
    <property type="match status" value="1"/>
</dbReference>
<keyword evidence="2" id="KW-0963">Cytoplasm</keyword>
<dbReference type="STRING" id="1936003.STSP2_00660"/>
<feature type="domain" description="Helicase ATP-binding" evidence="13">
    <location>
        <begin position="32"/>
        <end position="207"/>
    </location>
</feature>
<dbReference type="GO" id="GO:0005829">
    <property type="term" value="C:cytosol"/>
    <property type="evidence" value="ECO:0007669"/>
    <property type="project" value="TreeGrafter"/>
</dbReference>
<feature type="region of interest" description="Disordered" evidence="12">
    <location>
        <begin position="382"/>
        <end position="543"/>
    </location>
</feature>
<dbReference type="GO" id="GO:0003676">
    <property type="term" value="F:nucleic acid binding"/>
    <property type="evidence" value="ECO:0007669"/>
    <property type="project" value="InterPro"/>
</dbReference>
<evidence type="ECO:0000256" key="9">
    <source>
        <dbReference type="ARBA" id="ARBA00074363"/>
    </source>
</evidence>
<evidence type="ECO:0000313" key="16">
    <source>
        <dbReference type="EMBL" id="AQT67512.1"/>
    </source>
</evidence>
<dbReference type="EMBL" id="CP019791">
    <property type="protein sequence ID" value="AQT67512.1"/>
    <property type="molecule type" value="Genomic_DNA"/>
</dbReference>
<comment type="catalytic activity">
    <reaction evidence="8">
        <text>ATP + H2O = ADP + phosphate + H(+)</text>
        <dbReference type="Rhea" id="RHEA:13065"/>
        <dbReference type="ChEBI" id="CHEBI:15377"/>
        <dbReference type="ChEBI" id="CHEBI:15378"/>
        <dbReference type="ChEBI" id="CHEBI:30616"/>
        <dbReference type="ChEBI" id="CHEBI:43474"/>
        <dbReference type="ChEBI" id="CHEBI:456216"/>
        <dbReference type="EC" id="3.6.4.13"/>
    </reaction>
</comment>
<organism evidence="16 17">
    <name type="scientific">Anaerohalosphaera lusitana</name>
    <dbReference type="NCBI Taxonomy" id="1936003"/>
    <lineage>
        <taxon>Bacteria</taxon>
        <taxon>Pseudomonadati</taxon>
        <taxon>Planctomycetota</taxon>
        <taxon>Phycisphaerae</taxon>
        <taxon>Sedimentisphaerales</taxon>
        <taxon>Anaerohalosphaeraceae</taxon>
        <taxon>Anaerohalosphaera</taxon>
    </lineage>
</organism>
<dbReference type="InterPro" id="IPR011545">
    <property type="entry name" value="DEAD/DEAH_box_helicase_dom"/>
</dbReference>
<keyword evidence="4 11" id="KW-0378">Hydrolase</keyword>
<dbReference type="GO" id="GO:0005524">
    <property type="term" value="F:ATP binding"/>
    <property type="evidence" value="ECO:0007669"/>
    <property type="project" value="UniProtKB-KW"/>
</dbReference>
<feature type="compositionally biased region" description="Basic residues" evidence="12">
    <location>
        <begin position="457"/>
        <end position="468"/>
    </location>
</feature>
<evidence type="ECO:0000256" key="5">
    <source>
        <dbReference type="ARBA" id="ARBA00022806"/>
    </source>
</evidence>
<keyword evidence="6 11" id="KW-0067">ATP-binding</keyword>
<dbReference type="PANTHER" id="PTHR47959">
    <property type="entry name" value="ATP-DEPENDENT RNA HELICASE RHLE-RELATED"/>
    <property type="match status" value="1"/>
</dbReference>
<dbReference type="SMART" id="SM00487">
    <property type="entry name" value="DEXDc"/>
    <property type="match status" value="1"/>
</dbReference>
<feature type="short sequence motif" description="Q motif" evidence="10">
    <location>
        <begin position="1"/>
        <end position="29"/>
    </location>
</feature>
<evidence type="ECO:0000256" key="7">
    <source>
        <dbReference type="ARBA" id="ARBA00038437"/>
    </source>
</evidence>
<feature type="domain" description="DEAD-box RNA helicase Q" evidence="15">
    <location>
        <begin position="1"/>
        <end position="29"/>
    </location>
</feature>
<dbReference type="InterPro" id="IPR014014">
    <property type="entry name" value="RNA_helicase_DEAD_Q_motif"/>
</dbReference>
<evidence type="ECO:0000259" key="13">
    <source>
        <dbReference type="PROSITE" id="PS51192"/>
    </source>
</evidence>
<dbReference type="GO" id="GO:0003724">
    <property type="term" value="F:RNA helicase activity"/>
    <property type="evidence" value="ECO:0007669"/>
    <property type="project" value="UniProtKB-EC"/>
</dbReference>
<feature type="compositionally biased region" description="Basic and acidic residues" evidence="12">
    <location>
        <begin position="469"/>
        <end position="479"/>
    </location>
</feature>
<evidence type="ECO:0000259" key="15">
    <source>
        <dbReference type="PROSITE" id="PS51195"/>
    </source>
</evidence>
<dbReference type="Pfam" id="PF00270">
    <property type="entry name" value="DEAD"/>
    <property type="match status" value="1"/>
</dbReference>
<dbReference type="CDD" id="cd00268">
    <property type="entry name" value="DEADc"/>
    <property type="match status" value="1"/>
</dbReference>
<reference evidence="17" key="1">
    <citation type="submission" date="2017-02" db="EMBL/GenBank/DDBJ databases">
        <title>Comparative genomics and description of representatives of a novel lineage of planctomycetes thriving in anoxic sediments.</title>
        <authorList>
            <person name="Spring S."/>
            <person name="Bunk B."/>
            <person name="Sproer C."/>
        </authorList>
    </citation>
    <scope>NUCLEOTIDE SEQUENCE [LARGE SCALE GENOMIC DNA]</scope>
    <source>
        <strain evidence="17">ST-NAGAB-D1</strain>
    </source>
</reference>
<evidence type="ECO:0000256" key="4">
    <source>
        <dbReference type="ARBA" id="ARBA00022801"/>
    </source>
</evidence>
<evidence type="ECO:0000256" key="10">
    <source>
        <dbReference type="PROSITE-ProRule" id="PRU00552"/>
    </source>
</evidence>
<feature type="compositionally biased region" description="Basic and acidic residues" evidence="12">
    <location>
        <begin position="447"/>
        <end position="456"/>
    </location>
</feature>
<evidence type="ECO:0000256" key="6">
    <source>
        <dbReference type="ARBA" id="ARBA00022840"/>
    </source>
</evidence>
<name>A0A1U9NHU5_9BACT</name>
<feature type="compositionally biased region" description="Gly residues" evidence="12">
    <location>
        <begin position="399"/>
        <end position="419"/>
    </location>
</feature>
<dbReference type="AlphaFoldDB" id="A0A1U9NHU5"/>
<dbReference type="OrthoDB" id="9805696at2"/>